<keyword evidence="1 2" id="KW-0597">Phosphoprotein</keyword>
<dbReference type="InterPro" id="IPR001789">
    <property type="entry name" value="Sig_transdc_resp-reg_receiver"/>
</dbReference>
<gene>
    <name evidence="4" type="ORF">SAMN06265222_101509</name>
</gene>
<proteinExistence type="predicted"/>
<dbReference type="Pfam" id="PF00072">
    <property type="entry name" value="Response_reg"/>
    <property type="match status" value="1"/>
</dbReference>
<reference evidence="4 5" key="1">
    <citation type="submission" date="2017-05" db="EMBL/GenBank/DDBJ databases">
        <authorList>
            <person name="Varghese N."/>
            <person name="Submissions S."/>
        </authorList>
    </citation>
    <scope>NUCLEOTIDE SEQUENCE [LARGE SCALE GENOMIC DNA]</scope>
    <source>
        <strain evidence="4 5">DSM 25457</strain>
    </source>
</reference>
<dbReference type="SMART" id="SM00448">
    <property type="entry name" value="REC"/>
    <property type="match status" value="1"/>
</dbReference>
<dbReference type="EMBL" id="FXUG01000001">
    <property type="protein sequence ID" value="SMP40931.1"/>
    <property type="molecule type" value="Genomic_DNA"/>
</dbReference>
<organism evidence="4 5">
    <name type="scientific">Neorhodopirellula lusitana</name>
    <dbReference type="NCBI Taxonomy" id="445327"/>
    <lineage>
        <taxon>Bacteria</taxon>
        <taxon>Pseudomonadati</taxon>
        <taxon>Planctomycetota</taxon>
        <taxon>Planctomycetia</taxon>
        <taxon>Pirellulales</taxon>
        <taxon>Pirellulaceae</taxon>
        <taxon>Neorhodopirellula</taxon>
    </lineage>
</organism>
<dbReference type="PROSITE" id="PS50110">
    <property type="entry name" value="RESPONSE_REGULATORY"/>
    <property type="match status" value="1"/>
</dbReference>
<keyword evidence="5" id="KW-1185">Reference proteome</keyword>
<evidence type="ECO:0000313" key="5">
    <source>
        <dbReference type="Proteomes" id="UP001158067"/>
    </source>
</evidence>
<evidence type="ECO:0000256" key="1">
    <source>
        <dbReference type="ARBA" id="ARBA00022553"/>
    </source>
</evidence>
<evidence type="ECO:0000256" key="2">
    <source>
        <dbReference type="PROSITE-ProRule" id="PRU00169"/>
    </source>
</evidence>
<feature type="domain" description="Response regulatory" evidence="3">
    <location>
        <begin position="113"/>
        <end position="227"/>
    </location>
</feature>
<dbReference type="SUPFAM" id="SSF52172">
    <property type="entry name" value="CheY-like"/>
    <property type="match status" value="1"/>
</dbReference>
<evidence type="ECO:0000259" key="3">
    <source>
        <dbReference type="PROSITE" id="PS50110"/>
    </source>
</evidence>
<protein>
    <submittedName>
        <fullName evidence="4">Response regulator receiver domain-containing protein</fullName>
    </submittedName>
</protein>
<evidence type="ECO:0000313" key="4">
    <source>
        <dbReference type="EMBL" id="SMP40931.1"/>
    </source>
</evidence>
<accession>A0ABY1PPJ4</accession>
<dbReference type="InterPro" id="IPR050595">
    <property type="entry name" value="Bact_response_regulator"/>
</dbReference>
<dbReference type="Gene3D" id="3.40.50.2300">
    <property type="match status" value="1"/>
</dbReference>
<feature type="modified residue" description="4-aspartylphosphate" evidence="2">
    <location>
        <position position="161"/>
    </location>
</feature>
<dbReference type="Proteomes" id="UP001158067">
    <property type="component" value="Unassembled WGS sequence"/>
</dbReference>
<dbReference type="PANTHER" id="PTHR44591">
    <property type="entry name" value="STRESS RESPONSE REGULATOR PROTEIN 1"/>
    <property type="match status" value="1"/>
</dbReference>
<dbReference type="InterPro" id="IPR011006">
    <property type="entry name" value="CheY-like_superfamily"/>
</dbReference>
<sequence length="244" mass="27172">MYRLKDERNRRILVIDDNPAIHEDFRKILVNDRDSMGLSEAAGAFRGLPIQWEDPESVGQLGAGVTHEINTLMQCIGGNPDYLAKNVWKLRPVMDEVPMMFGSCDCEERNLATVLFVDDDSKLLRGLKRSLETDFRILTAVSPAEANRLLSTESIDIIVLDNSITGGLGTDFVRQISELYPHIKLLMLSGYVAEFATQRAVSESGVVRILTQPCRATDIADASRETLANSSASDSFLRSNRSHR</sequence>
<comment type="caution">
    <text evidence="4">The sequence shown here is derived from an EMBL/GenBank/DDBJ whole genome shotgun (WGS) entry which is preliminary data.</text>
</comment>
<name>A0ABY1PPJ4_9BACT</name>
<dbReference type="RefSeq" id="WP_283430738.1">
    <property type="nucleotide sequence ID" value="NZ_FXUG01000001.1"/>
</dbReference>
<dbReference type="PANTHER" id="PTHR44591:SF19">
    <property type="entry name" value="TWO-COMPONENT RESPONSE REGULATOR-RELATED"/>
    <property type="match status" value="1"/>
</dbReference>